<protein>
    <submittedName>
        <fullName evidence="1">Uncharacterized protein</fullName>
    </submittedName>
</protein>
<keyword evidence="2" id="KW-1185">Reference proteome</keyword>
<dbReference type="EMBL" id="JAPESX010001827">
    <property type="protein sequence ID" value="KAJ8111173.1"/>
    <property type="molecule type" value="Genomic_DNA"/>
</dbReference>
<evidence type="ECO:0000313" key="2">
    <source>
        <dbReference type="Proteomes" id="UP001153334"/>
    </source>
</evidence>
<proteinExistence type="predicted"/>
<organism evidence="1 2">
    <name type="scientific">Nemania bipapillata</name>
    <dbReference type="NCBI Taxonomy" id="110536"/>
    <lineage>
        <taxon>Eukaryota</taxon>
        <taxon>Fungi</taxon>
        <taxon>Dikarya</taxon>
        <taxon>Ascomycota</taxon>
        <taxon>Pezizomycotina</taxon>
        <taxon>Sordariomycetes</taxon>
        <taxon>Xylariomycetidae</taxon>
        <taxon>Xylariales</taxon>
        <taxon>Xylariaceae</taxon>
        <taxon>Nemania</taxon>
    </lineage>
</organism>
<name>A0ACC2I7N0_9PEZI</name>
<accession>A0ACC2I7N0</accession>
<comment type="caution">
    <text evidence="1">The sequence shown here is derived from an EMBL/GenBank/DDBJ whole genome shotgun (WGS) entry which is preliminary data.</text>
</comment>
<evidence type="ECO:0000313" key="1">
    <source>
        <dbReference type="EMBL" id="KAJ8111173.1"/>
    </source>
</evidence>
<dbReference type="Proteomes" id="UP001153334">
    <property type="component" value="Unassembled WGS sequence"/>
</dbReference>
<reference evidence="1" key="1">
    <citation type="submission" date="2022-11" db="EMBL/GenBank/DDBJ databases">
        <title>Genome Sequence of Nemania bipapillata.</title>
        <authorList>
            <person name="Buettner E."/>
        </authorList>
    </citation>
    <scope>NUCLEOTIDE SEQUENCE</scope>
    <source>
        <strain evidence="1">CP14</strain>
    </source>
</reference>
<gene>
    <name evidence="1" type="ORF">ONZ43_g5687</name>
</gene>
<sequence>MAGPLSDIGDALGYLQGGTNHKRRCYFDFGSGGQEEHIRDNECPAFINTGFQRDVADRSDYAKQLSREHIFQPSSRILSDTHTSHNVRTETTSASAAAANGSSNQIIQDQTSNKASTSTLSVPAIAGIAGGVGGAVLIVSTLFVLHRVWRKRRHGTPEAAIDNTDPMYETGRPEGFNSTDRLVRWNKGLSEYHHPDANQAYKAYRM</sequence>